<dbReference type="InterPro" id="IPR036397">
    <property type="entry name" value="RNaseH_sf"/>
</dbReference>
<evidence type="ECO:0000259" key="1">
    <source>
        <dbReference type="PROSITE" id="PS50879"/>
    </source>
</evidence>
<dbReference type="PANTHER" id="PTHR33116:SF78">
    <property type="entry name" value="OS12G0587133 PROTEIN"/>
    <property type="match status" value="1"/>
</dbReference>
<dbReference type="InterPro" id="IPR026960">
    <property type="entry name" value="RVT-Znf"/>
</dbReference>
<dbReference type="Pfam" id="PF13456">
    <property type="entry name" value="RVT_3"/>
    <property type="match status" value="1"/>
</dbReference>
<evidence type="ECO:0000313" key="2">
    <source>
        <dbReference type="EMBL" id="CAA0808804.1"/>
    </source>
</evidence>
<dbReference type="GO" id="GO:0003676">
    <property type="term" value="F:nucleic acid binding"/>
    <property type="evidence" value="ECO:0007669"/>
    <property type="project" value="InterPro"/>
</dbReference>
<dbReference type="GO" id="GO:0004523">
    <property type="term" value="F:RNA-DNA hybrid ribonuclease activity"/>
    <property type="evidence" value="ECO:0007669"/>
    <property type="project" value="InterPro"/>
</dbReference>
<dbReference type="Proteomes" id="UP001153555">
    <property type="component" value="Unassembled WGS sequence"/>
</dbReference>
<reference evidence="2" key="1">
    <citation type="submission" date="2019-12" db="EMBL/GenBank/DDBJ databases">
        <authorList>
            <person name="Scholes J."/>
        </authorList>
    </citation>
    <scope>NUCLEOTIDE SEQUENCE</scope>
</reference>
<dbReference type="Gene3D" id="3.30.420.10">
    <property type="entry name" value="Ribonuclease H-like superfamily/Ribonuclease H"/>
    <property type="match status" value="1"/>
</dbReference>
<name>A0A9N7MKS5_STRHE</name>
<dbReference type="SUPFAM" id="SSF53098">
    <property type="entry name" value="Ribonuclease H-like"/>
    <property type="match status" value="1"/>
</dbReference>
<dbReference type="PANTHER" id="PTHR33116">
    <property type="entry name" value="REVERSE TRANSCRIPTASE ZINC-BINDING DOMAIN-CONTAINING PROTEIN-RELATED-RELATED"/>
    <property type="match status" value="1"/>
</dbReference>
<sequence length="613" mass="70174">MTDSFDKYLGFPIIAGRRKVSHFDFIIERISRRLPLWRAKFLNKAGRTTLARSVLSTIPVYFMQIAWFPEKTCQQIDSIIKRFIWRDRDVRGLHLVKWQTVAKPRRLGGLGLRQTRQMNIAMLGKKVSEFIDDTPSLWVVALSHRFRRGYEGIRSSKTQSSSVWTALRRCFSVIANGFTYRLGNGETNFWEGIFLQGKPINCLVDYVHISDSDKSCRQLIVNGRFELQSLQTAFPDHVLKALTDARNIYLHFSVSDKWCWSVGSLGKYSVASCYEWLLNQGVIMKAKWKKIWRADIPEKINFFCWLIGHRLLPTMELRHRRHLDSTGTCSICGDGMDNWVHMFFECSWTAPVWAGLIYHGFPHRLAHTIPLDSQAFEFIVHALTGLRFALWFLWVERNNRVFGKPSSSPHTVVRDILSFFKWWQETRRRANRLTNGARRDSSSRTVTWNPYYCKGMILHTDGSSLGNPGPSGFGAVLRTHEGAWIEGISGNIGIGDNSLAEVVAVLEGLNLALARRCTTLTCYSDSQEALRLIQSASAVNHVMGGLIMNIRDKISLIGNVRFLHIWREGNSVADILARRGAKEEAFFTTWAYPPDDLLTPLAKDAALFPYMRL</sequence>
<accession>A0A9N7MKS5</accession>
<evidence type="ECO:0000313" key="3">
    <source>
        <dbReference type="Proteomes" id="UP001153555"/>
    </source>
</evidence>
<feature type="domain" description="RNase H type-1" evidence="1">
    <location>
        <begin position="452"/>
        <end position="582"/>
    </location>
</feature>
<dbReference type="Pfam" id="PF13966">
    <property type="entry name" value="zf-RVT"/>
    <property type="match status" value="1"/>
</dbReference>
<keyword evidence="3" id="KW-1185">Reference proteome</keyword>
<protein>
    <recommendedName>
        <fullName evidence="1">RNase H type-1 domain-containing protein</fullName>
    </recommendedName>
</protein>
<dbReference type="OrthoDB" id="895680at2759"/>
<gene>
    <name evidence="2" type="ORF">SHERM_11030</name>
</gene>
<comment type="caution">
    <text evidence="2">The sequence shown here is derived from an EMBL/GenBank/DDBJ whole genome shotgun (WGS) entry which is preliminary data.</text>
</comment>
<dbReference type="InterPro" id="IPR044730">
    <property type="entry name" value="RNase_H-like_dom_plant"/>
</dbReference>
<dbReference type="PROSITE" id="PS50879">
    <property type="entry name" value="RNASE_H_1"/>
    <property type="match status" value="1"/>
</dbReference>
<dbReference type="InterPro" id="IPR002156">
    <property type="entry name" value="RNaseH_domain"/>
</dbReference>
<dbReference type="EMBL" id="CACSLK010003174">
    <property type="protein sequence ID" value="CAA0808804.1"/>
    <property type="molecule type" value="Genomic_DNA"/>
</dbReference>
<organism evidence="2 3">
    <name type="scientific">Striga hermonthica</name>
    <name type="common">Purple witchweed</name>
    <name type="synonym">Buchnera hermonthica</name>
    <dbReference type="NCBI Taxonomy" id="68872"/>
    <lineage>
        <taxon>Eukaryota</taxon>
        <taxon>Viridiplantae</taxon>
        <taxon>Streptophyta</taxon>
        <taxon>Embryophyta</taxon>
        <taxon>Tracheophyta</taxon>
        <taxon>Spermatophyta</taxon>
        <taxon>Magnoliopsida</taxon>
        <taxon>eudicotyledons</taxon>
        <taxon>Gunneridae</taxon>
        <taxon>Pentapetalae</taxon>
        <taxon>asterids</taxon>
        <taxon>lamiids</taxon>
        <taxon>Lamiales</taxon>
        <taxon>Orobanchaceae</taxon>
        <taxon>Buchnereae</taxon>
        <taxon>Striga</taxon>
    </lineage>
</organism>
<dbReference type="CDD" id="cd06222">
    <property type="entry name" value="RNase_H_like"/>
    <property type="match status" value="1"/>
</dbReference>
<dbReference type="InterPro" id="IPR012337">
    <property type="entry name" value="RNaseH-like_sf"/>
</dbReference>
<dbReference type="AlphaFoldDB" id="A0A9N7MKS5"/>
<proteinExistence type="predicted"/>